<dbReference type="GO" id="GO:0045277">
    <property type="term" value="C:respiratory chain complex IV"/>
    <property type="evidence" value="ECO:0007669"/>
    <property type="project" value="InterPro"/>
</dbReference>
<reference evidence="9" key="1">
    <citation type="submission" date="2023-03" db="EMBL/GenBank/DDBJ databases">
        <title>Near-Complete genome sequence of Lipomyces tetrasporous NRRL Y-64009, an oleaginous yeast capable of growing on lignocellulosic hydrolysates.</title>
        <authorList>
            <consortium name="Lawrence Berkeley National Laboratory"/>
            <person name="Jagtap S.S."/>
            <person name="Liu J.-J."/>
            <person name="Walukiewicz H.E."/>
            <person name="Pangilinan J."/>
            <person name="Lipzen A."/>
            <person name="Ahrendt S."/>
            <person name="Koriabine M."/>
            <person name="Cobaugh K."/>
            <person name="Salamov A."/>
            <person name="Yoshinaga Y."/>
            <person name="Ng V."/>
            <person name="Daum C."/>
            <person name="Grigoriev I.V."/>
            <person name="Slininger P.J."/>
            <person name="Dien B.S."/>
            <person name="Jin Y.-S."/>
            <person name="Rao C.V."/>
        </authorList>
    </citation>
    <scope>NUCLEOTIDE SEQUENCE</scope>
    <source>
        <strain evidence="9">NRRL Y-64009</strain>
    </source>
</reference>
<sequence length="135" mass="15097">MASDHAKVAADALKAGLEQAKSKGLVEDEEVYDKVTAQLESWKKANEDGTLKSSTGAISFPGSPTRYDPRFPNQNQTAHCWQSYVDYFKCINAKGEGFKPCQQFRKGYLLLCPQSWVEKWDEQRDAGNFVGDLSP</sequence>
<dbReference type="PROSITE" id="PS51808">
    <property type="entry name" value="CHCH"/>
    <property type="match status" value="1"/>
</dbReference>
<dbReference type="GO" id="GO:0006123">
    <property type="term" value="P:mitochondrial electron transport, cytochrome c to oxygen"/>
    <property type="evidence" value="ECO:0007669"/>
    <property type="project" value="UniProtKB-ARBA"/>
</dbReference>
<dbReference type="Pfam" id="PF02297">
    <property type="entry name" value="COX6B"/>
    <property type="match status" value="1"/>
</dbReference>
<dbReference type="SUPFAM" id="SSF47694">
    <property type="entry name" value="Cytochrome c oxidase subunit h"/>
    <property type="match status" value="1"/>
</dbReference>
<keyword evidence="4" id="KW-0496">Mitochondrion</keyword>
<accession>A0AAD7VQN2</accession>
<dbReference type="PANTHER" id="PTHR46281:SF8">
    <property type="entry name" value="CYTOCHROME C OXIDASE SUBUNIT 12, MITOCHONDRIAL"/>
    <property type="match status" value="1"/>
</dbReference>
<evidence type="ECO:0000256" key="1">
    <source>
        <dbReference type="ARBA" id="ARBA00004137"/>
    </source>
</evidence>
<evidence type="ECO:0000256" key="3">
    <source>
        <dbReference type="ARBA" id="ARBA00006425"/>
    </source>
</evidence>
<name>A0AAD7VQN2_9ASCO</name>
<comment type="caution">
    <text evidence="9">The sequence shown here is derived from an EMBL/GenBank/DDBJ whole genome shotgun (WGS) entry which is preliminary data.</text>
</comment>
<comment type="subcellular location">
    <subcellularLocation>
        <location evidence="1">Mitochondrion inner membrane</location>
        <topology evidence="1">Peripheral membrane protein</topology>
        <orientation evidence="1">Intermembrane side</orientation>
    </subcellularLocation>
</comment>
<dbReference type="EMBL" id="JARPMG010000011">
    <property type="protein sequence ID" value="KAJ8097345.1"/>
    <property type="molecule type" value="Genomic_DNA"/>
</dbReference>
<proteinExistence type="inferred from homology"/>
<dbReference type="GeneID" id="80883741"/>
<comment type="pathway">
    <text evidence="2">Energy metabolism; oxidative phosphorylation.</text>
</comment>
<organism evidence="9 10">
    <name type="scientific">Lipomyces tetrasporus</name>
    <dbReference type="NCBI Taxonomy" id="54092"/>
    <lineage>
        <taxon>Eukaryota</taxon>
        <taxon>Fungi</taxon>
        <taxon>Dikarya</taxon>
        <taxon>Ascomycota</taxon>
        <taxon>Saccharomycotina</taxon>
        <taxon>Lipomycetes</taxon>
        <taxon>Lipomycetales</taxon>
        <taxon>Lipomycetaceae</taxon>
        <taxon>Lipomyces</taxon>
    </lineage>
</organism>
<evidence type="ECO:0000256" key="4">
    <source>
        <dbReference type="ARBA" id="ARBA00023128"/>
    </source>
</evidence>
<evidence type="ECO:0000256" key="8">
    <source>
        <dbReference type="SAM" id="MobiDB-lite"/>
    </source>
</evidence>
<dbReference type="Proteomes" id="UP001217417">
    <property type="component" value="Unassembled WGS sequence"/>
</dbReference>
<dbReference type="CDD" id="cd00926">
    <property type="entry name" value="Cyt_c_Oxidase_VIb"/>
    <property type="match status" value="1"/>
</dbReference>
<feature type="region of interest" description="Disordered" evidence="8">
    <location>
        <begin position="47"/>
        <end position="68"/>
    </location>
</feature>
<evidence type="ECO:0000256" key="5">
    <source>
        <dbReference type="ARBA" id="ARBA00023157"/>
    </source>
</evidence>
<dbReference type="RefSeq" id="XP_056040795.1">
    <property type="nucleotide sequence ID" value="XM_056188575.1"/>
</dbReference>
<dbReference type="InterPro" id="IPR048280">
    <property type="entry name" value="COX6B-like"/>
</dbReference>
<dbReference type="InterPro" id="IPR003213">
    <property type="entry name" value="Cyt_c_oxidase_su6B"/>
</dbReference>
<evidence type="ECO:0000313" key="9">
    <source>
        <dbReference type="EMBL" id="KAJ8097345.1"/>
    </source>
</evidence>
<keyword evidence="5" id="KW-1015">Disulfide bond</keyword>
<dbReference type="PANTHER" id="PTHR46281">
    <property type="entry name" value="CYTOCHROME C OXIDASE SUBUNIT 6B"/>
    <property type="match status" value="1"/>
</dbReference>
<evidence type="ECO:0000256" key="6">
    <source>
        <dbReference type="ARBA" id="ARBA00074891"/>
    </source>
</evidence>
<evidence type="ECO:0000256" key="7">
    <source>
        <dbReference type="ARBA" id="ARBA00082359"/>
    </source>
</evidence>
<dbReference type="GO" id="GO:0005743">
    <property type="term" value="C:mitochondrial inner membrane"/>
    <property type="evidence" value="ECO:0007669"/>
    <property type="project" value="UniProtKB-SubCell"/>
</dbReference>
<protein>
    <recommendedName>
        <fullName evidence="6">Cytochrome c oxidase subunit 12, mitochondrial</fullName>
    </recommendedName>
    <alternativeName>
        <fullName evidence="7">Cytochrome c oxidase polypeptide VIb</fullName>
    </alternativeName>
</protein>
<evidence type="ECO:0000313" key="10">
    <source>
        <dbReference type="Proteomes" id="UP001217417"/>
    </source>
</evidence>
<dbReference type="FunFam" id="1.10.10.140:FF:000001">
    <property type="entry name" value="Cytochrome c oxidase subunit 6B1"/>
    <property type="match status" value="1"/>
</dbReference>
<dbReference type="InterPro" id="IPR036549">
    <property type="entry name" value="CX6/COA6-like_sf"/>
</dbReference>
<comment type="similarity">
    <text evidence="3">Belongs to the cytochrome c oxidase subunit 6B family.</text>
</comment>
<evidence type="ECO:0000256" key="2">
    <source>
        <dbReference type="ARBA" id="ARBA00004673"/>
    </source>
</evidence>
<dbReference type="AlphaFoldDB" id="A0AAD7VQN2"/>
<keyword evidence="10" id="KW-1185">Reference proteome</keyword>
<gene>
    <name evidence="9" type="ORF">POJ06DRAFT_261125</name>
</gene>
<dbReference type="Gene3D" id="1.10.10.140">
    <property type="entry name" value="Cytochrome c oxidase, subunit VIb"/>
    <property type="match status" value="1"/>
</dbReference>